<reference evidence="2" key="1">
    <citation type="journal article" date="2021" name="bioRxiv">
        <title>Whole Genome Assembly and Annotation of Northern Wild Rice, Zizania palustris L., Supports a Whole Genome Duplication in the Zizania Genus.</title>
        <authorList>
            <person name="Haas M."/>
            <person name="Kono T."/>
            <person name="Macchietto M."/>
            <person name="Millas R."/>
            <person name="McGilp L."/>
            <person name="Shao M."/>
            <person name="Duquette J."/>
            <person name="Hirsch C.N."/>
            <person name="Kimball J."/>
        </authorList>
    </citation>
    <scope>NUCLEOTIDE SEQUENCE</scope>
    <source>
        <tissue evidence="2">Fresh leaf tissue</tissue>
    </source>
</reference>
<reference evidence="2" key="2">
    <citation type="submission" date="2021-02" db="EMBL/GenBank/DDBJ databases">
        <authorList>
            <person name="Kimball J.A."/>
            <person name="Haas M.W."/>
            <person name="Macchietto M."/>
            <person name="Kono T."/>
            <person name="Duquette J."/>
            <person name="Shao M."/>
        </authorList>
    </citation>
    <scope>NUCLEOTIDE SEQUENCE</scope>
    <source>
        <tissue evidence="2">Fresh leaf tissue</tissue>
    </source>
</reference>
<feature type="compositionally biased region" description="Basic and acidic residues" evidence="1">
    <location>
        <begin position="65"/>
        <end position="75"/>
    </location>
</feature>
<organism evidence="2 3">
    <name type="scientific">Zizania palustris</name>
    <name type="common">Northern wild rice</name>
    <dbReference type="NCBI Taxonomy" id="103762"/>
    <lineage>
        <taxon>Eukaryota</taxon>
        <taxon>Viridiplantae</taxon>
        <taxon>Streptophyta</taxon>
        <taxon>Embryophyta</taxon>
        <taxon>Tracheophyta</taxon>
        <taxon>Spermatophyta</taxon>
        <taxon>Magnoliopsida</taxon>
        <taxon>Liliopsida</taxon>
        <taxon>Poales</taxon>
        <taxon>Poaceae</taxon>
        <taxon>BOP clade</taxon>
        <taxon>Oryzoideae</taxon>
        <taxon>Oryzeae</taxon>
        <taxon>Zizaniinae</taxon>
        <taxon>Zizania</taxon>
    </lineage>
</organism>
<proteinExistence type="predicted"/>
<accession>A0A8J5WWC1</accession>
<comment type="caution">
    <text evidence="2">The sequence shown here is derived from an EMBL/GenBank/DDBJ whole genome shotgun (WGS) entry which is preliminary data.</text>
</comment>
<feature type="compositionally biased region" description="Low complexity" evidence="1">
    <location>
        <begin position="84"/>
        <end position="96"/>
    </location>
</feature>
<dbReference type="Proteomes" id="UP000729402">
    <property type="component" value="Unassembled WGS sequence"/>
</dbReference>
<dbReference type="EMBL" id="JAAALK010000080">
    <property type="protein sequence ID" value="KAG8094503.1"/>
    <property type="molecule type" value="Genomic_DNA"/>
</dbReference>
<name>A0A8J5WWC1_ZIZPA</name>
<sequence length="119" mass="11364">MKEGGGIGALVVASLLKGEERALAATSSPPAVEPSGGAVGKREEGAPVTTSRPHGTEPSGGAAVKGEEEAADVVKVETPPTAELPGADPAAPTPDPAAAALDLVAAVLDPATTVTGGPP</sequence>
<evidence type="ECO:0000256" key="1">
    <source>
        <dbReference type="SAM" id="MobiDB-lite"/>
    </source>
</evidence>
<gene>
    <name evidence="2" type="ORF">GUJ93_ZPchr0012g21829</name>
</gene>
<dbReference type="AlphaFoldDB" id="A0A8J5WWC1"/>
<feature type="region of interest" description="Disordered" evidence="1">
    <location>
        <begin position="22"/>
        <end position="96"/>
    </location>
</feature>
<evidence type="ECO:0000313" key="3">
    <source>
        <dbReference type="Proteomes" id="UP000729402"/>
    </source>
</evidence>
<evidence type="ECO:0000313" key="2">
    <source>
        <dbReference type="EMBL" id="KAG8094503.1"/>
    </source>
</evidence>
<protein>
    <submittedName>
        <fullName evidence="2">Uncharacterized protein</fullName>
    </submittedName>
</protein>
<keyword evidence="3" id="KW-1185">Reference proteome</keyword>